<sequence length="265" mass="29248">MSSRLHNSQFFGLCNTVQLGTCRPRCQKHRILSLQSTKISVFTSDKLSSLLLGIYSTIPRTLETTTVPSNLCKTSSLTNEKKLGKVKIGPCKARMGFSSKPTSELSVDKEMDIAGNEEMNRDRSQYDAIVIGSGIGGLVAATQLAVKGARVLVLEKYVIPGGSSGYYQKDGYTFDVGSSVMFGFSDKGNLNLITQALAAVGCEMEVIPDPTTVHFHLPNNLSVQVHREYGDFITELTDKFPHEKEAILKFYGECWKVCFQWALRN</sequence>
<dbReference type="PANTHER" id="PTHR46313">
    <property type="match status" value="1"/>
</dbReference>
<dbReference type="Pfam" id="PF13450">
    <property type="entry name" value="NAD_binding_8"/>
    <property type="match status" value="1"/>
</dbReference>
<dbReference type="AlphaFoldDB" id="A0A2P2L407"/>
<evidence type="ECO:0000313" key="1">
    <source>
        <dbReference type="EMBL" id="MBX12702.1"/>
    </source>
</evidence>
<proteinExistence type="predicted"/>
<dbReference type="PANTHER" id="PTHR46313:SF3">
    <property type="entry name" value="PROLYCOPENE ISOMERASE, CHLOROPLASTIC"/>
    <property type="match status" value="1"/>
</dbReference>
<evidence type="ECO:0008006" key="2">
    <source>
        <dbReference type="Google" id="ProtNLM"/>
    </source>
</evidence>
<name>A0A2P2L407_RHIMU</name>
<dbReference type="InterPro" id="IPR036188">
    <property type="entry name" value="FAD/NAD-bd_sf"/>
</dbReference>
<organism evidence="1">
    <name type="scientific">Rhizophora mucronata</name>
    <name type="common">Asiatic mangrove</name>
    <dbReference type="NCBI Taxonomy" id="61149"/>
    <lineage>
        <taxon>Eukaryota</taxon>
        <taxon>Viridiplantae</taxon>
        <taxon>Streptophyta</taxon>
        <taxon>Embryophyta</taxon>
        <taxon>Tracheophyta</taxon>
        <taxon>Spermatophyta</taxon>
        <taxon>Magnoliopsida</taxon>
        <taxon>eudicotyledons</taxon>
        <taxon>Gunneridae</taxon>
        <taxon>Pentapetalae</taxon>
        <taxon>rosids</taxon>
        <taxon>fabids</taxon>
        <taxon>Malpighiales</taxon>
        <taxon>Rhizophoraceae</taxon>
        <taxon>Rhizophora</taxon>
    </lineage>
</organism>
<dbReference type="GO" id="GO:0016116">
    <property type="term" value="P:carotenoid metabolic process"/>
    <property type="evidence" value="ECO:0007669"/>
    <property type="project" value="InterPro"/>
</dbReference>
<dbReference type="Gene3D" id="3.50.50.60">
    <property type="entry name" value="FAD/NAD(P)-binding domain"/>
    <property type="match status" value="1"/>
</dbReference>
<dbReference type="EMBL" id="GGEC01032218">
    <property type="protein sequence ID" value="MBX12702.1"/>
    <property type="molecule type" value="Transcribed_RNA"/>
</dbReference>
<dbReference type="InterPro" id="IPR045892">
    <property type="entry name" value="CrtISO-like"/>
</dbReference>
<dbReference type="SUPFAM" id="SSF51905">
    <property type="entry name" value="FAD/NAD(P)-binding domain"/>
    <property type="match status" value="1"/>
</dbReference>
<protein>
    <recommendedName>
        <fullName evidence="2">Prolycopene isomerase</fullName>
    </recommendedName>
</protein>
<accession>A0A2P2L407</accession>
<reference evidence="1" key="1">
    <citation type="submission" date="2018-02" db="EMBL/GenBank/DDBJ databases">
        <title>Rhizophora mucronata_Transcriptome.</title>
        <authorList>
            <person name="Meera S.P."/>
            <person name="Sreeshan A."/>
            <person name="Augustine A."/>
        </authorList>
    </citation>
    <scope>NUCLEOTIDE SEQUENCE</scope>
    <source>
        <tissue evidence="1">Leaf</tissue>
    </source>
</reference>